<dbReference type="InterPro" id="IPR038220">
    <property type="entry name" value="PHOX_C_sf"/>
</dbReference>
<evidence type="ECO:0000259" key="4">
    <source>
        <dbReference type="Pfam" id="PF01494"/>
    </source>
</evidence>
<dbReference type="GO" id="GO:0071949">
    <property type="term" value="F:FAD binding"/>
    <property type="evidence" value="ECO:0007669"/>
    <property type="project" value="InterPro"/>
</dbReference>
<evidence type="ECO:0000313" key="5">
    <source>
        <dbReference type="EMBL" id="CRK24961.1"/>
    </source>
</evidence>
<sequence>MNTAFLDAQNLAWKIHLVEAGFAHRNLLATYETERKHVAEALLDFDNKYAKLFSQRPDAATEAQAASRNGQADAGDNDFIRAFKESCEFTSGYGVAYKSNALNWSPEHPAQS</sequence>
<name>A0A0G4LSA1_VERLO</name>
<dbReference type="PANTHER" id="PTHR43004">
    <property type="entry name" value="TRK SYSTEM POTASSIUM UPTAKE PROTEIN"/>
    <property type="match status" value="1"/>
</dbReference>
<dbReference type="InterPro" id="IPR002938">
    <property type="entry name" value="FAD-bd"/>
</dbReference>
<dbReference type="InterPro" id="IPR036188">
    <property type="entry name" value="FAD/NAD-bd_sf"/>
</dbReference>
<organism evidence="5 6">
    <name type="scientific">Verticillium longisporum</name>
    <name type="common">Verticillium dahliae var. longisporum</name>
    <dbReference type="NCBI Taxonomy" id="100787"/>
    <lineage>
        <taxon>Eukaryota</taxon>
        <taxon>Fungi</taxon>
        <taxon>Dikarya</taxon>
        <taxon>Ascomycota</taxon>
        <taxon>Pezizomycotina</taxon>
        <taxon>Sordariomycetes</taxon>
        <taxon>Hypocreomycetidae</taxon>
        <taxon>Glomerellales</taxon>
        <taxon>Plectosphaerellaceae</taxon>
        <taxon>Verticillium</taxon>
    </lineage>
</organism>
<evidence type="ECO:0000313" key="6">
    <source>
        <dbReference type="Proteomes" id="UP000044602"/>
    </source>
</evidence>
<dbReference type="GO" id="GO:0016709">
    <property type="term" value="F:oxidoreductase activity, acting on paired donors, with incorporation or reduction of molecular oxygen, NAD(P)H as one donor, and incorporation of one atom of oxygen"/>
    <property type="evidence" value="ECO:0007669"/>
    <property type="project" value="UniProtKB-ARBA"/>
</dbReference>
<proteinExistence type="predicted"/>
<dbReference type="Pfam" id="PF01494">
    <property type="entry name" value="FAD_binding_3"/>
    <property type="match status" value="1"/>
</dbReference>
<keyword evidence="2" id="KW-0274">FAD</keyword>
<feature type="non-terminal residue" evidence="5">
    <location>
        <position position="112"/>
    </location>
</feature>
<protein>
    <recommendedName>
        <fullName evidence="4">FAD-binding domain-containing protein</fullName>
    </recommendedName>
</protein>
<evidence type="ECO:0000256" key="3">
    <source>
        <dbReference type="ARBA" id="ARBA00023002"/>
    </source>
</evidence>
<dbReference type="STRING" id="100787.A0A0G4LSA1"/>
<reference evidence="5 6" key="1">
    <citation type="submission" date="2015-05" db="EMBL/GenBank/DDBJ databases">
        <authorList>
            <person name="Wang D.B."/>
            <person name="Wang M."/>
        </authorList>
    </citation>
    <scope>NUCLEOTIDE SEQUENCE [LARGE SCALE GENOMIC DNA]</scope>
    <source>
        <strain evidence="5">VL1</strain>
    </source>
</reference>
<keyword evidence="3" id="KW-0560">Oxidoreductase</keyword>
<keyword evidence="1" id="KW-0285">Flavoprotein</keyword>
<dbReference type="SUPFAM" id="SSF51905">
    <property type="entry name" value="FAD/NAD(P)-binding domain"/>
    <property type="match status" value="1"/>
</dbReference>
<dbReference type="AlphaFoldDB" id="A0A0G4LSA1"/>
<accession>A0A0G4LSA1</accession>
<gene>
    <name evidence="5" type="ORF">BN1708_018129</name>
</gene>
<dbReference type="InterPro" id="IPR050641">
    <property type="entry name" value="RIFMO-like"/>
</dbReference>
<dbReference type="Gene3D" id="3.40.30.20">
    <property type="match status" value="1"/>
</dbReference>
<evidence type="ECO:0000256" key="2">
    <source>
        <dbReference type="ARBA" id="ARBA00022827"/>
    </source>
</evidence>
<keyword evidence="6" id="KW-1185">Reference proteome</keyword>
<dbReference type="PANTHER" id="PTHR43004:SF7">
    <property type="entry name" value="P-HYDROXYBENZOATE-M-HYDROXYLASE"/>
    <property type="match status" value="1"/>
</dbReference>
<evidence type="ECO:0000256" key="1">
    <source>
        <dbReference type="ARBA" id="ARBA00022630"/>
    </source>
</evidence>
<dbReference type="EMBL" id="CVQH01018025">
    <property type="protein sequence ID" value="CRK24961.1"/>
    <property type="molecule type" value="Genomic_DNA"/>
</dbReference>
<feature type="domain" description="FAD-binding" evidence="4">
    <location>
        <begin position="1"/>
        <end position="45"/>
    </location>
</feature>
<dbReference type="Proteomes" id="UP000044602">
    <property type="component" value="Unassembled WGS sequence"/>
</dbReference>
<dbReference type="Gene3D" id="3.50.50.60">
    <property type="entry name" value="FAD/NAD(P)-binding domain"/>
    <property type="match status" value="1"/>
</dbReference>